<gene>
    <name evidence="1" type="ORF">M6B38_232335</name>
</gene>
<evidence type="ECO:0000313" key="2">
    <source>
        <dbReference type="Proteomes" id="UP001140949"/>
    </source>
</evidence>
<comment type="caution">
    <text evidence="1">The sequence shown here is derived from an EMBL/GenBank/DDBJ whole genome shotgun (WGS) entry which is preliminary data.</text>
</comment>
<dbReference type="EMBL" id="JANAVB010042420">
    <property type="protein sequence ID" value="KAJ6794401.1"/>
    <property type="molecule type" value="Genomic_DNA"/>
</dbReference>
<proteinExistence type="predicted"/>
<dbReference type="Proteomes" id="UP001140949">
    <property type="component" value="Unassembled WGS sequence"/>
</dbReference>
<accession>A0AAX6DRM3</accession>
<evidence type="ECO:0000313" key="1">
    <source>
        <dbReference type="EMBL" id="KAJ6794401.1"/>
    </source>
</evidence>
<dbReference type="AlphaFoldDB" id="A0AAX6DRM3"/>
<protein>
    <submittedName>
        <fullName evidence="1">Uncharacterized protein</fullName>
    </submittedName>
</protein>
<organism evidence="1 2">
    <name type="scientific">Iris pallida</name>
    <name type="common">Sweet iris</name>
    <dbReference type="NCBI Taxonomy" id="29817"/>
    <lineage>
        <taxon>Eukaryota</taxon>
        <taxon>Viridiplantae</taxon>
        <taxon>Streptophyta</taxon>
        <taxon>Embryophyta</taxon>
        <taxon>Tracheophyta</taxon>
        <taxon>Spermatophyta</taxon>
        <taxon>Magnoliopsida</taxon>
        <taxon>Liliopsida</taxon>
        <taxon>Asparagales</taxon>
        <taxon>Iridaceae</taxon>
        <taxon>Iridoideae</taxon>
        <taxon>Irideae</taxon>
        <taxon>Iris</taxon>
    </lineage>
</organism>
<reference evidence="1" key="2">
    <citation type="submission" date="2023-04" db="EMBL/GenBank/DDBJ databases">
        <authorList>
            <person name="Bruccoleri R.E."/>
            <person name="Oakeley E.J."/>
            <person name="Faust A.-M."/>
            <person name="Dessus-Babus S."/>
            <person name="Altorfer M."/>
            <person name="Burckhardt D."/>
            <person name="Oertli M."/>
            <person name="Naumann U."/>
            <person name="Petersen F."/>
            <person name="Wong J."/>
        </authorList>
    </citation>
    <scope>NUCLEOTIDE SEQUENCE</scope>
    <source>
        <strain evidence="1">GSM-AAB239-AS_SAM_17_03QT</strain>
        <tissue evidence="1">Leaf</tissue>
    </source>
</reference>
<sequence length="78" mass="9042">MLLFYPSFFHHPETDFYLPFKVTANIRKLLGCVCFREKKRNLASYGENQLAPGLEPDINHDGGEDELDICIWFATNAY</sequence>
<reference evidence="1" key="1">
    <citation type="journal article" date="2023" name="GigaByte">
        <title>Genome assembly of the bearded iris, Iris pallida Lam.</title>
        <authorList>
            <person name="Bruccoleri R.E."/>
            <person name="Oakeley E.J."/>
            <person name="Faust A.M.E."/>
            <person name="Altorfer M."/>
            <person name="Dessus-Babus S."/>
            <person name="Burckhardt D."/>
            <person name="Oertli M."/>
            <person name="Naumann U."/>
            <person name="Petersen F."/>
            <person name="Wong J."/>
        </authorList>
    </citation>
    <scope>NUCLEOTIDE SEQUENCE</scope>
    <source>
        <strain evidence="1">GSM-AAB239-AS_SAM_17_03QT</strain>
    </source>
</reference>
<keyword evidence="2" id="KW-1185">Reference proteome</keyword>
<name>A0AAX6DRM3_IRIPA</name>